<organism evidence="3 4">
    <name type="scientific">Clostridium thailandense</name>
    <dbReference type="NCBI Taxonomy" id="2794346"/>
    <lineage>
        <taxon>Bacteria</taxon>
        <taxon>Bacillati</taxon>
        <taxon>Bacillota</taxon>
        <taxon>Clostridia</taxon>
        <taxon>Eubacteriales</taxon>
        <taxon>Clostridiaceae</taxon>
        <taxon>Clostridium</taxon>
    </lineage>
</organism>
<dbReference type="AlphaFoldDB" id="A0A949TK38"/>
<dbReference type="EMBL" id="JAEEGC010000053">
    <property type="protein sequence ID" value="MBV7273765.1"/>
    <property type="molecule type" value="Genomic_DNA"/>
</dbReference>
<keyword evidence="4" id="KW-1185">Reference proteome</keyword>
<reference evidence="3" key="1">
    <citation type="submission" date="2020-12" db="EMBL/GenBank/DDBJ databases">
        <title>Clostridium thailandense sp. nov., a novel acetogenic bacterium isolated from peat land soil in Thailand.</title>
        <authorList>
            <person name="Chaikitkaew S."/>
            <person name="Birkeland N.K."/>
        </authorList>
    </citation>
    <scope>NUCLEOTIDE SEQUENCE</scope>
    <source>
        <strain evidence="3">PL3</strain>
    </source>
</reference>
<proteinExistence type="predicted"/>
<evidence type="ECO:0000313" key="4">
    <source>
        <dbReference type="Proteomes" id="UP000694308"/>
    </source>
</evidence>
<dbReference type="InterPro" id="IPR011089">
    <property type="entry name" value="GmrSD_C"/>
</dbReference>
<accession>A0A949TK38</accession>
<gene>
    <name evidence="3" type="ORF">I6U48_12685</name>
</gene>
<dbReference type="Pfam" id="PF03235">
    <property type="entry name" value="GmrSD_N"/>
    <property type="match status" value="1"/>
</dbReference>
<feature type="domain" description="GmrSD restriction endonucleases C-terminal" evidence="2">
    <location>
        <begin position="429"/>
        <end position="552"/>
    </location>
</feature>
<dbReference type="Proteomes" id="UP000694308">
    <property type="component" value="Unassembled WGS sequence"/>
</dbReference>
<evidence type="ECO:0000259" key="1">
    <source>
        <dbReference type="Pfam" id="PF03235"/>
    </source>
</evidence>
<dbReference type="RefSeq" id="WP_218320832.1">
    <property type="nucleotide sequence ID" value="NZ_JAEEGC010000053.1"/>
</dbReference>
<name>A0A949TK38_9CLOT</name>
<dbReference type="InterPro" id="IPR004919">
    <property type="entry name" value="GmrSD_N"/>
</dbReference>
<sequence>MTSGKIDANKEVLQKIFSQDFWFVIPEYQRSYVWQKDNVLDLLDDLFFAYENKPENEYFLGSLVLKRIDNHEFDEYEVLDGQQRLTTFFMMLAVLRDLIDNNDSKNVFQEMIYQKEIKLKKIPSRQRITYHIRDSVEAFIKEFIISENGTLSEIALGERAKEENVSISNMANAIIVMREFLTNKGDLESFGAFLLNNALFIYVSTDNTEDAFRLFTILNDRGIPLTNADILKSLNIGKIKDEKEVQLYARKWEELESKYGEKFDRFLYFIRNIFVKEKARTNLLEEYETNIYKKDKLKMGQETIEHLICYDEIYDNVIELQGQNLSNEYKNLITIMKIGLPSEEWIPAVLFYYRKFKTDKLLEFLKKLEFKVAGDWICQVSPTMRLEAINKVMKEIEACKIHEIDTIMQNEELFDIDIKFYKSAISSDVYNKRYCKYLLLKLEYLLSDNTVHLSNYNKISVEHVLPQNPGRNSDWVRVFTEDERNFWTHKIANLVLISKIKNSKLSNLDFEEKKEKYLKQRIDVFYGNKIFIENNNEWSPEILKKRQKELVELLVKNR</sequence>
<dbReference type="PANTHER" id="PTHR35149:SF2">
    <property type="entry name" value="DUF262 DOMAIN-CONTAINING PROTEIN"/>
    <property type="match status" value="1"/>
</dbReference>
<evidence type="ECO:0000313" key="3">
    <source>
        <dbReference type="EMBL" id="MBV7273765.1"/>
    </source>
</evidence>
<evidence type="ECO:0000259" key="2">
    <source>
        <dbReference type="Pfam" id="PF07510"/>
    </source>
</evidence>
<dbReference type="Pfam" id="PF07510">
    <property type="entry name" value="GmrSD_C"/>
    <property type="match status" value="1"/>
</dbReference>
<protein>
    <submittedName>
        <fullName evidence="3">DUF262 domain-containing protein</fullName>
    </submittedName>
</protein>
<feature type="domain" description="GmrSD restriction endonucleases N-terminal" evidence="1">
    <location>
        <begin position="12"/>
        <end position="234"/>
    </location>
</feature>
<comment type="caution">
    <text evidence="3">The sequence shown here is derived from an EMBL/GenBank/DDBJ whole genome shotgun (WGS) entry which is preliminary data.</text>
</comment>
<dbReference type="PANTHER" id="PTHR35149">
    <property type="entry name" value="SLL5132 PROTEIN"/>
    <property type="match status" value="1"/>
</dbReference>